<evidence type="ECO:0000256" key="5">
    <source>
        <dbReference type="ARBA" id="ARBA00022729"/>
    </source>
</evidence>
<protein>
    <submittedName>
        <fullName evidence="15">Uncharacterized protein</fullName>
    </submittedName>
</protein>
<evidence type="ECO:0000259" key="13">
    <source>
        <dbReference type="Pfam" id="PF07731"/>
    </source>
</evidence>
<keyword evidence="8" id="KW-0186">Copper</keyword>
<comment type="function">
    <text evidence="11">Multicopper oxidase that may play a role in the maintenance of inorganic phosphate homeostasis.</text>
</comment>
<evidence type="ECO:0000256" key="7">
    <source>
        <dbReference type="ARBA" id="ARBA00023002"/>
    </source>
</evidence>
<reference evidence="15 16" key="1">
    <citation type="submission" date="2023-10" db="EMBL/GenBank/DDBJ databases">
        <title>Chromosome-scale genome assembly provides insights into flower coloration mechanisms of Canna indica.</title>
        <authorList>
            <person name="Li C."/>
        </authorList>
    </citation>
    <scope>NUCLEOTIDE SEQUENCE [LARGE SCALE GENOMIC DNA]</scope>
    <source>
        <tissue evidence="15">Flower</tissue>
    </source>
</reference>
<dbReference type="InterPro" id="IPR011707">
    <property type="entry name" value="Cu-oxidase-like_N"/>
</dbReference>
<evidence type="ECO:0000313" key="16">
    <source>
        <dbReference type="Proteomes" id="UP001327560"/>
    </source>
</evidence>
<dbReference type="InterPro" id="IPR002355">
    <property type="entry name" value="Cu_oxidase_Cu_BS"/>
</dbReference>
<dbReference type="GO" id="GO:0005789">
    <property type="term" value="C:endoplasmic reticulum membrane"/>
    <property type="evidence" value="ECO:0007669"/>
    <property type="project" value="UniProtKB-SubCell"/>
</dbReference>
<comment type="cofactor">
    <cofactor evidence="1">
        <name>Cu cation</name>
        <dbReference type="ChEBI" id="CHEBI:23378"/>
    </cofactor>
</comment>
<dbReference type="AlphaFoldDB" id="A0AAQ3Q6K2"/>
<dbReference type="InterPro" id="IPR052152">
    <property type="entry name" value="LPR1/LPR2"/>
</dbReference>
<evidence type="ECO:0000256" key="2">
    <source>
        <dbReference type="ARBA" id="ARBA00004406"/>
    </source>
</evidence>
<dbReference type="Pfam" id="PF07732">
    <property type="entry name" value="Cu-oxidase_3"/>
    <property type="match status" value="1"/>
</dbReference>
<dbReference type="PANTHER" id="PTHR48461:SF1">
    <property type="entry name" value="MULTICOPPER OXIDASE LPR1-LIKE"/>
    <property type="match status" value="1"/>
</dbReference>
<feature type="domain" description="Plastocyanin-like" evidence="12">
    <location>
        <begin position="300"/>
        <end position="369"/>
    </location>
</feature>
<keyword evidence="5" id="KW-0732">Signal</keyword>
<keyword evidence="16" id="KW-1185">Reference proteome</keyword>
<evidence type="ECO:0000256" key="4">
    <source>
        <dbReference type="ARBA" id="ARBA00022723"/>
    </source>
</evidence>
<name>A0AAQ3Q6K2_9LILI</name>
<evidence type="ECO:0000259" key="14">
    <source>
        <dbReference type="Pfam" id="PF07732"/>
    </source>
</evidence>
<dbReference type="CDD" id="cd13844">
    <property type="entry name" value="CuRO_1_BOD_CotA_like"/>
    <property type="match status" value="1"/>
</dbReference>
<keyword evidence="9" id="KW-0472">Membrane</keyword>
<dbReference type="Proteomes" id="UP001327560">
    <property type="component" value="Chromosome 2"/>
</dbReference>
<dbReference type="Pfam" id="PF00394">
    <property type="entry name" value="Cu-oxidase"/>
    <property type="match status" value="1"/>
</dbReference>
<dbReference type="SUPFAM" id="SSF49503">
    <property type="entry name" value="Cupredoxins"/>
    <property type="match status" value="3"/>
</dbReference>
<keyword evidence="6" id="KW-0256">Endoplasmic reticulum</keyword>
<dbReference type="EMBL" id="CP136891">
    <property type="protein sequence ID" value="WOK97749.1"/>
    <property type="molecule type" value="Genomic_DNA"/>
</dbReference>
<dbReference type="InterPro" id="IPR001117">
    <property type="entry name" value="Cu-oxidase_2nd"/>
</dbReference>
<comment type="similarity">
    <text evidence="3">Belongs to the multicopper oxidase family.</text>
</comment>
<feature type="domain" description="Plastocyanin-like" evidence="13">
    <location>
        <begin position="454"/>
        <end position="598"/>
    </location>
</feature>
<sequence>MLPLYSISQRKAKDISIMTNECFMMAVLLLVVGSAASSGGRGGPPVTDTVLQNVAGSLKKYVEPLPMMPKLFGYAMKDGRPKSINLTIGMFEKKWKFHRDLPATTVFVYGTSRNAATFPGPTIEALQGVALNITWENHLPEQHILPWDPTIPVAIAKHGGVPAVVHLHGGVHEPQSDGSAFAWFTANFREKGSKWTQATYHYPNVQHPGNLWYHDHALGLTRVNLLAGLIGTYIVRNPLAEAPFGLPTGDNYDRHLVLADRSFYKDGSLHMNFTGNNPSIHPQWQPEYFGEAITVNGKAWPYLAVRRRKYRFRILNSSNARYFNLSLSGGLPFTVIGSDVTYLRKPISMPWIIVAPAEIFDVVVDFSEAKTSSVTMTNTAPYPFPTGDPPASSLSGQVMKFVIAQNEANKDDSRIPVSLMDKYPVADEKEGAAARRYIVMYEYQSVTGEPTHLYINGKRLEDPVTETPRPESTEVWEVINLTQDNHPLHLHLATLQAVRVQELVDVEVFKACMEKKNDAVECNIRAHAVGKIEAVPEHEKTWKNIVKINPAYVTTIIVKFKLIDRDACYPFDATAQPGYVYHCHILDHEDNAMIRPLLLKN</sequence>
<evidence type="ECO:0000313" key="15">
    <source>
        <dbReference type="EMBL" id="WOK97749.1"/>
    </source>
</evidence>
<organism evidence="15 16">
    <name type="scientific">Canna indica</name>
    <name type="common">Indian-shot</name>
    <dbReference type="NCBI Taxonomy" id="4628"/>
    <lineage>
        <taxon>Eukaryota</taxon>
        <taxon>Viridiplantae</taxon>
        <taxon>Streptophyta</taxon>
        <taxon>Embryophyta</taxon>
        <taxon>Tracheophyta</taxon>
        <taxon>Spermatophyta</taxon>
        <taxon>Magnoliopsida</taxon>
        <taxon>Liliopsida</taxon>
        <taxon>Zingiberales</taxon>
        <taxon>Cannaceae</taxon>
        <taxon>Canna</taxon>
    </lineage>
</organism>
<dbReference type="InterPro" id="IPR008972">
    <property type="entry name" value="Cupredoxin"/>
</dbReference>
<dbReference type="FunFam" id="2.60.40.420:FF:000087">
    <property type="entry name" value="Spore coat protein A"/>
    <property type="match status" value="1"/>
</dbReference>
<evidence type="ECO:0000256" key="9">
    <source>
        <dbReference type="ARBA" id="ARBA00023136"/>
    </source>
</evidence>
<dbReference type="FunFam" id="2.60.40.420:FF:000081">
    <property type="entry name" value="Spore coat protein A"/>
    <property type="match status" value="1"/>
</dbReference>
<evidence type="ECO:0000256" key="1">
    <source>
        <dbReference type="ARBA" id="ARBA00001935"/>
    </source>
</evidence>
<dbReference type="Pfam" id="PF07731">
    <property type="entry name" value="Cu-oxidase_2"/>
    <property type="match status" value="1"/>
</dbReference>
<dbReference type="GO" id="GO:0016491">
    <property type="term" value="F:oxidoreductase activity"/>
    <property type="evidence" value="ECO:0007669"/>
    <property type="project" value="UniProtKB-KW"/>
</dbReference>
<evidence type="ECO:0000256" key="3">
    <source>
        <dbReference type="ARBA" id="ARBA00010609"/>
    </source>
</evidence>
<keyword evidence="4" id="KW-0479">Metal-binding</keyword>
<accession>A0AAQ3Q6K2</accession>
<dbReference type="GO" id="GO:0016036">
    <property type="term" value="P:cellular response to phosphate starvation"/>
    <property type="evidence" value="ECO:0007669"/>
    <property type="project" value="InterPro"/>
</dbReference>
<gene>
    <name evidence="15" type="ORF">Cni_G06457</name>
</gene>
<dbReference type="CDD" id="cd13868">
    <property type="entry name" value="CuRO_2_CotA_like"/>
    <property type="match status" value="1"/>
</dbReference>
<proteinExistence type="inferred from homology"/>
<keyword evidence="10" id="KW-0325">Glycoprotein</keyword>
<evidence type="ECO:0000256" key="8">
    <source>
        <dbReference type="ARBA" id="ARBA00023008"/>
    </source>
</evidence>
<evidence type="ECO:0000259" key="12">
    <source>
        <dbReference type="Pfam" id="PF00394"/>
    </source>
</evidence>
<dbReference type="Gene3D" id="2.60.40.420">
    <property type="entry name" value="Cupredoxins - blue copper proteins"/>
    <property type="match status" value="3"/>
</dbReference>
<keyword evidence="7" id="KW-0560">Oxidoreductase</keyword>
<evidence type="ECO:0000256" key="6">
    <source>
        <dbReference type="ARBA" id="ARBA00022824"/>
    </source>
</evidence>
<evidence type="ECO:0000256" key="11">
    <source>
        <dbReference type="ARBA" id="ARBA00037077"/>
    </source>
</evidence>
<dbReference type="PROSITE" id="PS00080">
    <property type="entry name" value="MULTICOPPER_OXIDASE2"/>
    <property type="match status" value="1"/>
</dbReference>
<evidence type="ECO:0000256" key="10">
    <source>
        <dbReference type="ARBA" id="ARBA00023180"/>
    </source>
</evidence>
<dbReference type="PANTHER" id="PTHR48461">
    <property type="entry name" value="MULTICOPPER OXIDASE LPR1-LIKE"/>
    <property type="match status" value="1"/>
</dbReference>
<dbReference type="InterPro" id="IPR011706">
    <property type="entry name" value="Cu-oxidase_C"/>
</dbReference>
<feature type="domain" description="Plastocyanin-like" evidence="14">
    <location>
        <begin position="163"/>
        <end position="238"/>
    </location>
</feature>
<comment type="subcellular location">
    <subcellularLocation>
        <location evidence="2">Endoplasmic reticulum membrane</location>
        <topology evidence="2">Peripheral membrane protein</topology>
    </subcellularLocation>
</comment>
<dbReference type="GO" id="GO:0005507">
    <property type="term" value="F:copper ion binding"/>
    <property type="evidence" value="ECO:0007669"/>
    <property type="project" value="InterPro"/>
</dbReference>